<name>A0A1E8CKK7_9GAMM</name>
<evidence type="ECO:0000256" key="1">
    <source>
        <dbReference type="SAM" id="Phobius"/>
    </source>
</evidence>
<dbReference type="AlphaFoldDB" id="A0A1E8CKK7"/>
<keyword evidence="3" id="KW-1185">Reference proteome</keyword>
<gene>
    <name evidence="2" type="ORF">PHACT_07160</name>
</gene>
<feature type="transmembrane region" description="Helical" evidence="1">
    <location>
        <begin position="126"/>
        <end position="145"/>
    </location>
</feature>
<proteinExistence type="predicted"/>
<feature type="transmembrane region" description="Helical" evidence="1">
    <location>
        <begin position="151"/>
        <end position="173"/>
    </location>
</feature>
<sequence>MAALVIVSSFLPERLPFTRELWSVRTFGFVWGVGGILLLLSFAIVRLGGVALELGGYPLTVWQWGLVLVWLVYMVWAEGYKGFHLAFAPRVVVRANYLANNPRPVHVLLAPLYCMGYIHATTRRRILSIALTSMILTFVFMVRLLPQPWRSMVDVGVVAGLVVGVASILFYLVQLRQNGPGSLPVATDVPLAATIEGQV</sequence>
<organism evidence="2 3">
    <name type="scientific">Pseudohongiella acticola</name>
    <dbReference type="NCBI Taxonomy" id="1524254"/>
    <lineage>
        <taxon>Bacteria</taxon>
        <taxon>Pseudomonadati</taxon>
        <taxon>Pseudomonadota</taxon>
        <taxon>Gammaproteobacteria</taxon>
        <taxon>Pseudomonadales</taxon>
        <taxon>Pseudohongiellaceae</taxon>
        <taxon>Pseudohongiella</taxon>
    </lineage>
</organism>
<evidence type="ECO:0000313" key="3">
    <source>
        <dbReference type="Proteomes" id="UP000175669"/>
    </source>
</evidence>
<keyword evidence="1" id="KW-1133">Transmembrane helix</keyword>
<feature type="transmembrane region" description="Helical" evidence="1">
    <location>
        <begin position="61"/>
        <end position="80"/>
    </location>
</feature>
<comment type="caution">
    <text evidence="2">The sequence shown here is derived from an EMBL/GenBank/DDBJ whole genome shotgun (WGS) entry which is preliminary data.</text>
</comment>
<feature type="transmembrane region" description="Helical" evidence="1">
    <location>
        <begin position="29"/>
        <end position="49"/>
    </location>
</feature>
<protein>
    <submittedName>
        <fullName evidence="2">Uncharacterized protein</fullName>
    </submittedName>
</protein>
<keyword evidence="1" id="KW-0472">Membrane</keyword>
<accession>A0A1E8CKK7</accession>
<dbReference type="EMBL" id="MASR01000001">
    <property type="protein sequence ID" value="OFE12944.1"/>
    <property type="molecule type" value="Genomic_DNA"/>
</dbReference>
<dbReference type="STRING" id="1524254.PHACT_07160"/>
<keyword evidence="1" id="KW-0812">Transmembrane</keyword>
<dbReference type="Proteomes" id="UP000175669">
    <property type="component" value="Unassembled WGS sequence"/>
</dbReference>
<evidence type="ECO:0000313" key="2">
    <source>
        <dbReference type="EMBL" id="OFE12944.1"/>
    </source>
</evidence>
<reference evidence="3" key="1">
    <citation type="submission" date="2016-07" db="EMBL/GenBank/DDBJ databases">
        <authorList>
            <person name="Florea S."/>
            <person name="Webb J.S."/>
            <person name="Jaromczyk J."/>
            <person name="Schardl C.L."/>
        </authorList>
    </citation>
    <scope>NUCLEOTIDE SEQUENCE [LARGE SCALE GENOMIC DNA]</scope>
    <source>
        <strain evidence="3">KCTC 42131</strain>
    </source>
</reference>